<dbReference type="AlphaFoldDB" id="C7CBK7"/>
<evidence type="ECO:0000259" key="1">
    <source>
        <dbReference type="Pfam" id="PF01323"/>
    </source>
</evidence>
<sequence length="240" mass="25772">MDGVQRVDLMLRSNRRQMLRLTLGSVAAALIIDASAWADDFWYELKGDDGSPVRNTRLPGELAGELASLPGIVWAGARDDALTLFEFYDDNCPYCRGAAKEIDRILHQTPDLRLGLINNAILSPRSVESAKVGLAMLSLKGSSFAYALHQQLMTASGPADGERALQIGVALGVKREMLRQRAESAEVEAMLNRQKQAAANLGLSVTPAFVFGNSGITGYPGPKSLIKILAAGRTCGEPVC</sequence>
<organism evidence="2 3">
    <name type="scientific">Methylorubrum extorquens (strain DSM 6343 / CIP 106787 / DM4)</name>
    <name type="common">Methylobacterium extorquens</name>
    <dbReference type="NCBI Taxonomy" id="661410"/>
    <lineage>
        <taxon>Bacteria</taxon>
        <taxon>Pseudomonadati</taxon>
        <taxon>Pseudomonadota</taxon>
        <taxon>Alphaproteobacteria</taxon>
        <taxon>Hyphomicrobiales</taxon>
        <taxon>Methylobacteriaceae</taxon>
        <taxon>Methylorubrum</taxon>
    </lineage>
</organism>
<name>C7CBK7_METED</name>
<gene>
    <name evidence="2" type="ORF">METD_I0739</name>
</gene>
<dbReference type="InterPro" id="IPR001853">
    <property type="entry name" value="DSBA-like_thioredoxin_dom"/>
</dbReference>
<dbReference type="Pfam" id="PF01323">
    <property type="entry name" value="DSBA"/>
    <property type="match status" value="1"/>
</dbReference>
<dbReference type="Proteomes" id="UP000008070">
    <property type="component" value="Chromosome"/>
</dbReference>
<dbReference type="KEGG" id="mdi:METDI0739"/>
<dbReference type="HOGENOM" id="CLU_000288_47_4_5"/>
<evidence type="ECO:0000313" key="2">
    <source>
        <dbReference type="EMBL" id="CAX22378.1"/>
    </source>
</evidence>
<dbReference type="InterPro" id="IPR036249">
    <property type="entry name" value="Thioredoxin-like_sf"/>
</dbReference>
<dbReference type="SUPFAM" id="SSF52833">
    <property type="entry name" value="Thioredoxin-like"/>
    <property type="match status" value="1"/>
</dbReference>
<evidence type="ECO:0000313" key="3">
    <source>
        <dbReference type="Proteomes" id="UP000008070"/>
    </source>
</evidence>
<reference evidence="3" key="1">
    <citation type="journal article" date="2009" name="PLoS ONE">
        <title>Methylobacterium genome sequences: a reference blueprint to investigate microbial metabolism of C1 compounds from natural and industrial sources.</title>
        <authorList>
            <person name="Vuilleumier S."/>
            <person name="Chistoserdova L."/>
            <person name="Lee M.-C."/>
            <person name="Bringel F."/>
            <person name="Lajus A."/>
            <person name="Zhou Y."/>
            <person name="Gourion B."/>
            <person name="Barbe V."/>
            <person name="Chang J."/>
            <person name="Cruveiller S."/>
            <person name="Dossat C."/>
            <person name="Gillett W."/>
            <person name="Gruffaz C."/>
            <person name="Haugen E."/>
            <person name="Hourcade E."/>
            <person name="Levy R."/>
            <person name="Mangenot S."/>
            <person name="Muller E."/>
            <person name="Nadalig T."/>
            <person name="Pagni M."/>
            <person name="Penny C."/>
            <person name="Peyraud R."/>
            <person name="Robinson D.G."/>
            <person name="Roche D."/>
            <person name="Rouy Z."/>
            <person name="Saenampechek C."/>
            <person name="Salvignol G."/>
            <person name="Vallenet D."/>
            <person name="Wu Z."/>
            <person name="Marx C.J."/>
            <person name="Vorholt J.A."/>
            <person name="Olson M.V."/>
            <person name="Kaul R."/>
            <person name="Weissenbach J."/>
            <person name="Medigue C."/>
            <person name="Lidstrom M.E."/>
        </authorList>
    </citation>
    <scope>NUCLEOTIDE SEQUENCE [LARGE SCALE GENOMIC DNA]</scope>
    <source>
        <strain evidence="3">DSM 6343 / CIP 106787 / DM4</strain>
    </source>
</reference>
<proteinExistence type="predicted"/>
<dbReference type="EMBL" id="FP103042">
    <property type="protein sequence ID" value="CAX22378.1"/>
    <property type="molecule type" value="Genomic_DNA"/>
</dbReference>
<accession>C7CBK7</accession>
<feature type="domain" description="DSBA-like thioredoxin" evidence="1">
    <location>
        <begin position="84"/>
        <end position="221"/>
    </location>
</feature>
<dbReference type="GO" id="GO:0016491">
    <property type="term" value="F:oxidoreductase activity"/>
    <property type="evidence" value="ECO:0007669"/>
    <property type="project" value="InterPro"/>
</dbReference>
<protein>
    <recommendedName>
        <fullName evidence="1">DSBA-like thioredoxin domain-containing protein</fullName>
    </recommendedName>
</protein>
<dbReference type="Gene3D" id="3.40.30.10">
    <property type="entry name" value="Glutaredoxin"/>
    <property type="match status" value="1"/>
</dbReference>